<comment type="subcellular location">
    <subcellularLocation>
        <location evidence="1 5">Secreted</location>
    </subcellularLocation>
</comment>
<evidence type="ECO:0000256" key="2">
    <source>
        <dbReference type="ARBA" id="ARBA00010400"/>
    </source>
</evidence>
<dbReference type="EMBL" id="JAENGY010002250">
    <property type="protein sequence ID" value="KAG6944894.1"/>
    <property type="molecule type" value="Genomic_DNA"/>
</dbReference>
<gene>
    <name evidence="6" type="ORF">JG688_00016855</name>
</gene>
<dbReference type="AlphaFoldDB" id="A0A8J5IDF6"/>
<feature type="non-terminal residue" evidence="6">
    <location>
        <position position="1"/>
    </location>
</feature>
<organism evidence="6 7">
    <name type="scientific">Phytophthora aleatoria</name>
    <dbReference type="NCBI Taxonomy" id="2496075"/>
    <lineage>
        <taxon>Eukaryota</taxon>
        <taxon>Sar</taxon>
        <taxon>Stramenopiles</taxon>
        <taxon>Oomycota</taxon>
        <taxon>Peronosporomycetes</taxon>
        <taxon>Peronosporales</taxon>
        <taxon>Peronosporaceae</taxon>
        <taxon>Phytophthora</taxon>
    </lineage>
</organism>
<proteinExistence type="inferred from homology"/>
<keyword evidence="4 5" id="KW-0732">Signal</keyword>
<accession>A0A8J5IDF6</accession>
<comment type="caution">
    <text evidence="6">The sequence shown here is derived from an EMBL/GenBank/DDBJ whole genome shotgun (WGS) entry which is preliminary data.</text>
</comment>
<keyword evidence="3 5" id="KW-0964">Secreted</keyword>
<keyword evidence="7" id="KW-1185">Reference proteome</keyword>
<reference evidence="6" key="1">
    <citation type="submission" date="2021-01" db="EMBL/GenBank/DDBJ databases">
        <title>Phytophthora aleatoria, a newly-described species from Pinus radiata is distinct from Phytophthora cactorum isolates based on comparative genomics.</title>
        <authorList>
            <person name="Mcdougal R."/>
            <person name="Panda P."/>
            <person name="Williams N."/>
            <person name="Studholme D.J."/>
        </authorList>
    </citation>
    <scope>NUCLEOTIDE SEQUENCE</scope>
    <source>
        <strain evidence="6">NZFS 4037</strain>
    </source>
</reference>
<comment type="function">
    <text evidence="5">Effector that suppresses plant defense responses during pathogen infection.</text>
</comment>
<comment type="similarity">
    <text evidence="2 5">Belongs to the RxLR effector family.</text>
</comment>
<dbReference type="GO" id="GO:0005576">
    <property type="term" value="C:extracellular region"/>
    <property type="evidence" value="ECO:0007669"/>
    <property type="project" value="UniProtKB-SubCell"/>
</dbReference>
<sequence length="152" mass="16882">LGSIFFAAAAALIISCDAASTATVTSSDAVQPVDATPAKSVRLLRSVKTEDDSEERAGTHLTLIDDLLAKLKINEAVALNNLNNIDDELMQKLRENPNWSRKIQSWKDQDLNPTEVASLLKKYPLLSREHSTEWNALNIYKAQYLRQMQGLS</sequence>
<evidence type="ECO:0000256" key="1">
    <source>
        <dbReference type="ARBA" id="ARBA00004613"/>
    </source>
</evidence>
<protein>
    <recommendedName>
        <fullName evidence="5">RxLR effector protein</fullName>
    </recommendedName>
</protein>
<evidence type="ECO:0000256" key="5">
    <source>
        <dbReference type="RuleBase" id="RU367124"/>
    </source>
</evidence>
<feature type="signal peptide" evidence="5">
    <location>
        <begin position="1"/>
        <end position="18"/>
    </location>
</feature>
<name>A0A8J5IDF6_9STRA</name>
<dbReference type="InterPro" id="IPR031825">
    <property type="entry name" value="RXLR"/>
</dbReference>
<evidence type="ECO:0000313" key="7">
    <source>
        <dbReference type="Proteomes" id="UP000709295"/>
    </source>
</evidence>
<evidence type="ECO:0000256" key="4">
    <source>
        <dbReference type="ARBA" id="ARBA00022729"/>
    </source>
</evidence>
<dbReference type="Pfam" id="PF16810">
    <property type="entry name" value="RXLR"/>
    <property type="match status" value="1"/>
</dbReference>
<dbReference type="Proteomes" id="UP000709295">
    <property type="component" value="Unassembled WGS sequence"/>
</dbReference>
<feature type="chain" id="PRO_5035338440" description="RxLR effector protein" evidence="5">
    <location>
        <begin position="19"/>
        <end position="152"/>
    </location>
</feature>
<evidence type="ECO:0000313" key="6">
    <source>
        <dbReference type="EMBL" id="KAG6944894.1"/>
    </source>
</evidence>
<comment type="domain">
    <text evidence="5">The RxLR-dEER motif acts to carry the protein into the host cell cytoplasm through binding to cell surface phosphatidylinositol-3-phosphate.</text>
</comment>
<evidence type="ECO:0000256" key="3">
    <source>
        <dbReference type="ARBA" id="ARBA00022525"/>
    </source>
</evidence>